<dbReference type="EMBL" id="BART01005973">
    <property type="protein sequence ID" value="GAG55865.1"/>
    <property type="molecule type" value="Genomic_DNA"/>
</dbReference>
<gene>
    <name evidence="2" type="ORF">S01H4_13574</name>
</gene>
<evidence type="ECO:0000313" key="2">
    <source>
        <dbReference type="EMBL" id="GAG55865.1"/>
    </source>
</evidence>
<evidence type="ECO:0000256" key="1">
    <source>
        <dbReference type="SAM" id="Coils"/>
    </source>
</evidence>
<comment type="caution">
    <text evidence="2">The sequence shown here is derived from an EMBL/GenBank/DDBJ whole genome shotgun (WGS) entry which is preliminary data.</text>
</comment>
<feature type="coiled-coil region" evidence="1">
    <location>
        <begin position="5"/>
        <end position="60"/>
    </location>
</feature>
<sequence length="64" mass="7516">MKNVLETLTAQKQEVELEFGRLKQTQEQLQAQLNQVATRIVQLQGKYQQLEQLEKDFQDEPKEG</sequence>
<keyword evidence="1" id="KW-0175">Coiled coil</keyword>
<reference evidence="2" key="1">
    <citation type="journal article" date="2014" name="Front. Microbiol.">
        <title>High frequency of phylogenetically diverse reductive dehalogenase-homologous genes in deep subseafloor sedimentary metagenomes.</title>
        <authorList>
            <person name="Kawai M."/>
            <person name="Futagami T."/>
            <person name="Toyoda A."/>
            <person name="Takaki Y."/>
            <person name="Nishi S."/>
            <person name="Hori S."/>
            <person name="Arai W."/>
            <person name="Tsubouchi T."/>
            <person name="Morono Y."/>
            <person name="Uchiyama I."/>
            <person name="Ito T."/>
            <person name="Fujiyama A."/>
            <person name="Inagaki F."/>
            <person name="Takami H."/>
        </authorList>
    </citation>
    <scope>NUCLEOTIDE SEQUENCE</scope>
    <source>
        <strain evidence="2">Expedition CK06-06</strain>
    </source>
</reference>
<organism evidence="2">
    <name type="scientific">marine sediment metagenome</name>
    <dbReference type="NCBI Taxonomy" id="412755"/>
    <lineage>
        <taxon>unclassified sequences</taxon>
        <taxon>metagenomes</taxon>
        <taxon>ecological metagenomes</taxon>
    </lineage>
</organism>
<name>X0YIT2_9ZZZZ</name>
<proteinExistence type="predicted"/>
<protein>
    <submittedName>
        <fullName evidence="2">Uncharacterized protein</fullName>
    </submittedName>
</protein>
<dbReference type="AlphaFoldDB" id="X0YIT2"/>
<accession>X0YIT2</accession>